<evidence type="ECO:0000313" key="1">
    <source>
        <dbReference type="EMBL" id="SIR99871.1"/>
    </source>
</evidence>
<evidence type="ECO:0000313" key="2">
    <source>
        <dbReference type="Proteomes" id="UP000186914"/>
    </source>
</evidence>
<dbReference type="SUPFAM" id="SSF88659">
    <property type="entry name" value="Sigma3 and sigma4 domains of RNA polymerase sigma factors"/>
    <property type="match status" value="1"/>
</dbReference>
<proteinExistence type="predicted"/>
<dbReference type="AlphaFoldDB" id="A0A1N7FHS0"/>
<dbReference type="Proteomes" id="UP000186914">
    <property type="component" value="Unassembled WGS sequence"/>
</dbReference>
<dbReference type="InterPro" id="IPR013324">
    <property type="entry name" value="RNA_pol_sigma_r3/r4-like"/>
</dbReference>
<dbReference type="InterPro" id="IPR036388">
    <property type="entry name" value="WH-like_DNA-bd_sf"/>
</dbReference>
<reference evidence="2" key="1">
    <citation type="submission" date="2017-01" db="EMBL/GenBank/DDBJ databases">
        <authorList>
            <person name="Varghese N."/>
            <person name="Submissions S."/>
        </authorList>
    </citation>
    <scope>NUCLEOTIDE SEQUENCE [LARGE SCALE GENOMIC DNA]</scope>
    <source>
        <strain evidence="2">CGMCC 1.7737</strain>
    </source>
</reference>
<organism evidence="1 2">
    <name type="scientific">Haladaptatus litoreus</name>
    <dbReference type="NCBI Taxonomy" id="553468"/>
    <lineage>
        <taxon>Archaea</taxon>
        <taxon>Methanobacteriati</taxon>
        <taxon>Methanobacteriota</taxon>
        <taxon>Stenosarchaea group</taxon>
        <taxon>Halobacteria</taxon>
        <taxon>Halobacteriales</taxon>
        <taxon>Haladaptataceae</taxon>
        <taxon>Haladaptatus</taxon>
    </lineage>
</organism>
<keyword evidence="2" id="KW-1185">Reference proteome</keyword>
<dbReference type="EMBL" id="FTNO01000009">
    <property type="protein sequence ID" value="SIR99871.1"/>
    <property type="molecule type" value="Genomic_DNA"/>
</dbReference>
<protein>
    <submittedName>
        <fullName evidence="1">Uncharacterized protein</fullName>
    </submittedName>
</protein>
<accession>A0A1N7FHS0</accession>
<gene>
    <name evidence="1" type="ORF">SAMN05421858_5073</name>
</gene>
<dbReference type="Gene3D" id="1.10.10.10">
    <property type="entry name" value="Winged helix-like DNA-binding domain superfamily/Winged helix DNA-binding domain"/>
    <property type="match status" value="1"/>
</dbReference>
<name>A0A1N7FHS0_9EURY</name>
<sequence>MDELETLLRSGLSASEALDYWATTKKGYSQSEWADIRGKSRQAVNKNVKNAERKLLE</sequence>